<dbReference type="AlphaFoldDB" id="A0A392SGK7"/>
<dbReference type="EMBL" id="LXQA010380774">
    <property type="protein sequence ID" value="MCI48043.1"/>
    <property type="molecule type" value="Genomic_DNA"/>
</dbReference>
<name>A0A392SGK7_9FABA</name>
<comment type="caution">
    <text evidence="1">The sequence shown here is derived from an EMBL/GenBank/DDBJ whole genome shotgun (WGS) entry which is preliminary data.</text>
</comment>
<evidence type="ECO:0000313" key="1">
    <source>
        <dbReference type="EMBL" id="MCI48043.1"/>
    </source>
</evidence>
<sequence length="96" mass="11190">RFLHHVDIQIGGALSPHGRTTFFPVSELLFRFGSFNRRRLRRGCRFRLPPLPLQCFWCSDLVSRHRNSCLFSGGDCWCFRSCGLFCGGSEFGWFRL</sequence>
<proteinExistence type="predicted"/>
<evidence type="ECO:0000313" key="2">
    <source>
        <dbReference type="Proteomes" id="UP000265520"/>
    </source>
</evidence>
<dbReference type="Proteomes" id="UP000265520">
    <property type="component" value="Unassembled WGS sequence"/>
</dbReference>
<keyword evidence="2" id="KW-1185">Reference proteome</keyword>
<organism evidence="1 2">
    <name type="scientific">Trifolium medium</name>
    <dbReference type="NCBI Taxonomy" id="97028"/>
    <lineage>
        <taxon>Eukaryota</taxon>
        <taxon>Viridiplantae</taxon>
        <taxon>Streptophyta</taxon>
        <taxon>Embryophyta</taxon>
        <taxon>Tracheophyta</taxon>
        <taxon>Spermatophyta</taxon>
        <taxon>Magnoliopsida</taxon>
        <taxon>eudicotyledons</taxon>
        <taxon>Gunneridae</taxon>
        <taxon>Pentapetalae</taxon>
        <taxon>rosids</taxon>
        <taxon>fabids</taxon>
        <taxon>Fabales</taxon>
        <taxon>Fabaceae</taxon>
        <taxon>Papilionoideae</taxon>
        <taxon>50 kb inversion clade</taxon>
        <taxon>NPAAA clade</taxon>
        <taxon>Hologalegina</taxon>
        <taxon>IRL clade</taxon>
        <taxon>Trifolieae</taxon>
        <taxon>Trifolium</taxon>
    </lineage>
</organism>
<accession>A0A392SGK7</accession>
<protein>
    <submittedName>
        <fullName evidence="1">Uncharacterized protein</fullName>
    </submittedName>
</protein>
<reference evidence="1 2" key="1">
    <citation type="journal article" date="2018" name="Front. Plant Sci.">
        <title>Red Clover (Trifolium pratense) and Zigzag Clover (T. medium) - A Picture of Genomic Similarities and Differences.</title>
        <authorList>
            <person name="Dluhosova J."/>
            <person name="Istvanek J."/>
            <person name="Nedelnik J."/>
            <person name="Repkova J."/>
        </authorList>
    </citation>
    <scope>NUCLEOTIDE SEQUENCE [LARGE SCALE GENOMIC DNA]</scope>
    <source>
        <strain evidence="2">cv. 10/8</strain>
        <tissue evidence="1">Leaf</tissue>
    </source>
</reference>
<feature type="non-terminal residue" evidence="1">
    <location>
        <position position="1"/>
    </location>
</feature>